<comment type="similarity">
    <text evidence="1">Belongs to the bacterial ribosomal protein bS18 family.</text>
</comment>
<dbReference type="PANTHER" id="PTHR13479:SF40">
    <property type="entry name" value="SMALL RIBOSOMAL SUBUNIT PROTEIN BS18M"/>
    <property type="match status" value="1"/>
</dbReference>
<proteinExistence type="inferred from homology"/>
<sequence>MFAGTFKKQACAITRTFSTSSMKLTGKNNEYSLSSTFMNLKKQGEALDSERQKQRESAVMQMFVNDFSKQSTYDPFDFSIANTRYHRKLQKIRKEEEMKQSSFNSEEVNPEIFYCMPQLLSKYLNNSGQIQHHTVTGLKTRKQKAMAKAVRRARAFGLLSPVARDVSMFPRRGSSL</sequence>
<dbReference type="RefSeq" id="XP_041138440.1">
    <property type="nucleotide sequence ID" value="XM_041280649.1"/>
</dbReference>
<dbReference type="InterPro" id="IPR001648">
    <property type="entry name" value="Ribosomal_bS18"/>
</dbReference>
<evidence type="ECO:0000313" key="9">
    <source>
        <dbReference type="Proteomes" id="UP000568158"/>
    </source>
</evidence>
<dbReference type="GO" id="GO:0070181">
    <property type="term" value="F:small ribosomal subunit rRNA binding"/>
    <property type="evidence" value="ECO:0007669"/>
    <property type="project" value="TreeGrafter"/>
</dbReference>
<evidence type="ECO:0000256" key="1">
    <source>
        <dbReference type="ARBA" id="ARBA00005589"/>
    </source>
</evidence>
<evidence type="ECO:0000313" key="5">
    <source>
        <dbReference type="EMBL" id="KAF6013088.1"/>
    </source>
</evidence>
<evidence type="ECO:0000256" key="2">
    <source>
        <dbReference type="ARBA" id="ARBA00022980"/>
    </source>
</evidence>
<dbReference type="Gene3D" id="4.10.640.10">
    <property type="entry name" value="Ribosomal protein S18"/>
    <property type="match status" value="1"/>
</dbReference>
<evidence type="ECO:0000313" key="7">
    <source>
        <dbReference type="EMBL" id="VUG15986.1"/>
    </source>
</evidence>
<dbReference type="Proteomes" id="UP000478008">
    <property type="component" value="Unassembled WGS sequence"/>
</dbReference>
<dbReference type="Pfam" id="PF01084">
    <property type="entry name" value="Ribosomal_S18"/>
    <property type="match status" value="1"/>
</dbReference>
<dbReference type="GO" id="GO:0005763">
    <property type="term" value="C:mitochondrial small ribosomal subunit"/>
    <property type="evidence" value="ECO:0007669"/>
    <property type="project" value="TreeGrafter"/>
</dbReference>
<keyword evidence="3" id="KW-0687">Ribonucleoprotein</keyword>
<dbReference type="GO" id="GO:0032543">
    <property type="term" value="P:mitochondrial translation"/>
    <property type="evidence" value="ECO:0007669"/>
    <property type="project" value="TreeGrafter"/>
</dbReference>
<organism evidence="7 8">
    <name type="scientific">Dekkera bruxellensis</name>
    <name type="common">Brettanomyces custersii</name>
    <dbReference type="NCBI Taxonomy" id="5007"/>
    <lineage>
        <taxon>Eukaryota</taxon>
        <taxon>Fungi</taxon>
        <taxon>Dikarya</taxon>
        <taxon>Ascomycota</taxon>
        <taxon>Saccharomycotina</taxon>
        <taxon>Pichiomycetes</taxon>
        <taxon>Pichiales</taxon>
        <taxon>Pichiaceae</taxon>
        <taxon>Brettanomyces</taxon>
    </lineage>
</organism>
<evidence type="ECO:0000256" key="4">
    <source>
        <dbReference type="ARBA" id="ARBA00035264"/>
    </source>
</evidence>
<evidence type="ECO:0000313" key="6">
    <source>
        <dbReference type="EMBL" id="QOU21947.1"/>
    </source>
</evidence>
<dbReference type="EMBL" id="JABCYN010000022">
    <property type="protein sequence ID" value="KAF6013088.1"/>
    <property type="molecule type" value="Genomic_DNA"/>
</dbReference>
<dbReference type="EMBL" id="CP063137">
    <property type="protein sequence ID" value="QOU21947.1"/>
    <property type="molecule type" value="Genomic_DNA"/>
</dbReference>
<gene>
    <name evidence="6" type="ORF">BRETT_002111</name>
    <name evidence="7" type="ORF">DEBR0S1_04698G</name>
    <name evidence="5" type="ORF">HII12_001803</name>
</gene>
<dbReference type="KEGG" id="bbrx:BRETT_002111"/>
<reference evidence="6" key="4">
    <citation type="journal article" name="BMC Genomics">
        <title>New genome assemblies reveal patterns of domestication and adaptation across Brettanomyces (Dekkera) species.</title>
        <authorList>
            <person name="Roach M.J."/>
            <person name="Borneman A.R."/>
        </authorList>
    </citation>
    <scope>NUCLEOTIDE SEQUENCE</scope>
    <source>
        <strain evidence="6">UCD 2041</strain>
    </source>
</reference>
<protein>
    <recommendedName>
        <fullName evidence="4">Small ribosomal subunit protein bS18m</fullName>
    </recommendedName>
</protein>
<dbReference type="SUPFAM" id="SSF46911">
    <property type="entry name" value="Ribosomal protein S18"/>
    <property type="match status" value="1"/>
</dbReference>
<evidence type="ECO:0000256" key="3">
    <source>
        <dbReference type="ARBA" id="ARBA00023274"/>
    </source>
</evidence>
<reference evidence="5 9" key="2">
    <citation type="journal article" date="2020" name="Appl. Microbiol. Biotechnol.">
        <title>Targeted gene deletion in Brettanomyces bruxellensis with an expression-free CRISPR-Cas9 system.</title>
        <authorList>
            <person name="Varela C."/>
            <person name="Bartel C."/>
            <person name="Onetto C."/>
            <person name="Borneman A."/>
        </authorList>
    </citation>
    <scope>NUCLEOTIDE SEQUENCE [LARGE SCALE GENOMIC DNA]</scope>
    <source>
        <strain evidence="5 9">AWRI1613</strain>
    </source>
</reference>
<dbReference type="OrthoDB" id="21463at2759"/>
<dbReference type="InterPro" id="IPR036870">
    <property type="entry name" value="Ribosomal_bS18_sf"/>
</dbReference>
<name>A0A7D9GWX5_DEKBR</name>
<dbReference type="PANTHER" id="PTHR13479">
    <property type="entry name" value="30S RIBOSOMAL PROTEIN S18"/>
    <property type="match status" value="1"/>
</dbReference>
<dbReference type="Proteomes" id="UP000663131">
    <property type="component" value="Chromosome 9"/>
</dbReference>
<dbReference type="Proteomes" id="UP000568158">
    <property type="component" value="Unassembled WGS sequence"/>
</dbReference>
<accession>A0A7D9GWX5</accession>
<reference evidence="6" key="3">
    <citation type="submission" date="2020-10" db="EMBL/GenBank/DDBJ databases">
        <authorList>
            <person name="Palmer J.M."/>
        </authorList>
    </citation>
    <scope>NUCLEOTIDE SEQUENCE</scope>
    <source>
        <strain evidence="6">UCD 2041</strain>
    </source>
</reference>
<dbReference type="AlphaFoldDB" id="A0A7D9GWX5"/>
<keyword evidence="8" id="KW-1185">Reference proteome</keyword>
<dbReference type="GeneID" id="64574035"/>
<dbReference type="GO" id="GO:0003735">
    <property type="term" value="F:structural constituent of ribosome"/>
    <property type="evidence" value="ECO:0007669"/>
    <property type="project" value="InterPro"/>
</dbReference>
<reference evidence="7 8" key="1">
    <citation type="submission" date="2019-07" db="EMBL/GenBank/DDBJ databases">
        <authorList>
            <person name="Friedrich A."/>
            <person name="Schacherer J."/>
        </authorList>
    </citation>
    <scope>NUCLEOTIDE SEQUENCE [LARGE SCALE GENOMIC DNA]</scope>
</reference>
<keyword evidence="2" id="KW-0689">Ribosomal protein</keyword>
<evidence type="ECO:0000313" key="8">
    <source>
        <dbReference type="Proteomes" id="UP000478008"/>
    </source>
</evidence>
<dbReference type="EMBL" id="CABFWN010000001">
    <property type="protein sequence ID" value="VUG15986.1"/>
    <property type="molecule type" value="Genomic_DNA"/>
</dbReference>